<evidence type="ECO:0000259" key="5">
    <source>
        <dbReference type="PROSITE" id="PS51000"/>
    </source>
</evidence>
<proteinExistence type="predicted"/>
<evidence type="ECO:0000256" key="1">
    <source>
        <dbReference type="ARBA" id="ARBA00022491"/>
    </source>
</evidence>
<evidence type="ECO:0000256" key="2">
    <source>
        <dbReference type="ARBA" id="ARBA00023015"/>
    </source>
</evidence>
<evidence type="ECO:0000313" key="7">
    <source>
        <dbReference type="Proteomes" id="UP000295645"/>
    </source>
</evidence>
<dbReference type="SUPFAM" id="SSF100950">
    <property type="entry name" value="NagB/RpiA/CoA transferase-like"/>
    <property type="match status" value="1"/>
</dbReference>
<gene>
    <name evidence="6" type="ORF">EC912_103256</name>
</gene>
<keyword evidence="1" id="KW-0678">Repressor</keyword>
<dbReference type="Proteomes" id="UP000295645">
    <property type="component" value="Unassembled WGS sequence"/>
</dbReference>
<comment type="caution">
    <text evidence="6">The sequence shown here is derived from an EMBL/GenBank/DDBJ whole genome shotgun (WGS) entry which is preliminary data.</text>
</comment>
<dbReference type="PROSITE" id="PS51000">
    <property type="entry name" value="HTH_DEOR_2"/>
    <property type="match status" value="1"/>
</dbReference>
<dbReference type="Gene3D" id="1.10.10.10">
    <property type="entry name" value="Winged helix-like DNA-binding domain superfamily/Winged helix DNA-binding domain"/>
    <property type="match status" value="1"/>
</dbReference>
<accession>A0A4R3YQT4</accession>
<dbReference type="GO" id="GO:0003700">
    <property type="term" value="F:DNA-binding transcription factor activity"/>
    <property type="evidence" value="ECO:0007669"/>
    <property type="project" value="InterPro"/>
</dbReference>
<dbReference type="InterPro" id="IPR036388">
    <property type="entry name" value="WH-like_DNA-bd_sf"/>
</dbReference>
<dbReference type="InterPro" id="IPR037171">
    <property type="entry name" value="NagB/RpiA_transferase-like"/>
</dbReference>
<keyword evidence="7" id="KW-1185">Reference proteome</keyword>
<dbReference type="Gene3D" id="3.40.50.1360">
    <property type="match status" value="1"/>
</dbReference>
<keyword evidence="3" id="KW-0238">DNA-binding</keyword>
<dbReference type="PANTHER" id="PTHR30363:SF4">
    <property type="entry name" value="GLYCEROL-3-PHOSPHATE REGULON REPRESSOR"/>
    <property type="match status" value="1"/>
</dbReference>
<dbReference type="OrthoDB" id="9814815at2"/>
<organism evidence="6 7">
    <name type="scientific">Luteibacter rhizovicinus</name>
    <dbReference type="NCBI Taxonomy" id="242606"/>
    <lineage>
        <taxon>Bacteria</taxon>
        <taxon>Pseudomonadati</taxon>
        <taxon>Pseudomonadota</taxon>
        <taxon>Gammaproteobacteria</taxon>
        <taxon>Lysobacterales</taxon>
        <taxon>Rhodanobacteraceae</taxon>
        <taxon>Luteibacter</taxon>
    </lineage>
</organism>
<dbReference type="InterPro" id="IPR036390">
    <property type="entry name" value="WH_DNA-bd_sf"/>
</dbReference>
<dbReference type="PANTHER" id="PTHR30363">
    <property type="entry name" value="HTH-TYPE TRANSCRIPTIONAL REGULATOR SRLR-RELATED"/>
    <property type="match status" value="1"/>
</dbReference>
<keyword evidence="4" id="KW-0804">Transcription</keyword>
<dbReference type="InterPro" id="IPR018356">
    <property type="entry name" value="Tscrpt_reg_HTH_DeoR_CS"/>
</dbReference>
<dbReference type="GO" id="GO:0003677">
    <property type="term" value="F:DNA binding"/>
    <property type="evidence" value="ECO:0007669"/>
    <property type="project" value="UniProtKB-KW"/>
</dbReference>
<dbReference type="RefSeq" id="WP_132143386.1">
    <property type="nucleotide sequence ID" value="NZ_SMCS01000003.1"/>
</dbReference>
<keyword evidence="2" id="KW-0805">Transcription regulation</keyword>
<evidence type="ECO:0000313" key="6">
    <source>
        <dbReference type="EMBL" id="TCV94771.1"/>
    </source>
</evidence>
<dbReference type="SUPFAM" id="SSF46785">
    <property type="entry name" value="Winged helix' DNA-binding domain"/>
    <property type="match status" value="1"/>
</dbReference>
<dbReference type="SMART" id="SM00420">
    <property type="entry name" value="HTH_DEOR"/>
    <property type="match status" value="1"/>
</dbReference>
<dbReference type="PRINTS" id="PR00037">
    <property type="entry name" value="HTHLACR"/>
</dbReference>
<dbReference type="SMART" id="SM01134">
    <property type="entry name" value="DeoRC"/>
    <property type="match status" value="1"/>
</dbReference>
<sequence length="255" mass="27406">MWLEERHTRIRDLLQASGQVSVERIVAELGVSRETIRRDLLDLEARGEIRRVHGGAVLTGDEPPIDVRSATRVKEKRQIAKKVATLVESGQTIFMDAGSTMTLVAEALAVRTSLTIITNSVDVAMRIAAGQARGSGNEVHLLGGRFNGEIGCSGGAATIAEIARFQPHLAILSPVGVDAEYGASSFELDEAEIARAMCTHARRVVIAADHAKIGVRSRVGYCPIKEIDVLVTDRRASRTRAMQAIAAAIGTVEYA</sequence>
<reference evidence="6 7" key="1">
    <citation type="submission" date="2019-03" db="EMBL/GenBank/DDBJ databases">
        <title>Above-ground endophytic microbial communities from plants in different locations in the United States.</title>
        <authorList>
            <person name="Frank C."/>
        </authorList>
    </citation>
    <scope>NUCLEOTIDE SEQUENCE [LARGE SCALE GENOMIC DNA]</scope>
    <source>
        <strain evidence="6 7">LP_13_YM</strain>
    </source>
</reference>
<evidence type="ECO:0000256" key="4">
    <source>
        <dbReference type="ARBA" id="ARBA00023163"/>
    </source>
</evidence>
<dbReference type="InterPro" id="IPR001034">
    <property type="entry name" value="DeoR_HTH"/>
</dbReference>
<name>A0A4R3YQT4_9GAMM</name>
<dbReference type="AlphaFoldDB" id="A0A4R3YQT4"/>
<evidence type="ECO:0000256" key="3">
    <source>
        <dbReference type="ARBA" id="ARBA00023125"/>
    </source>
</evidence>
<dbReference type="PROSITE" id="PS00894">
    <property type="entry name" value="HTH_DEOR_1"/>
    <property type="match status" value="1"/>
</dbReference>
<dbReference type="InterPro" id="IPR050313">
    <property type="entry name" value="Carb_Metab_HTH_regulators"/>
</dbReference>
<dbReference type="InterPro" id="IPR014036">
    <property type="entry name" value="DeoR-like_C"/>
</dbReference>
<protein>
    <submittedName>
        <fullName evidence="6">DeoR family transcriptional regulator</fullName>
    </submittedName>
</protein>
<feature type="domain" description="HTH deoR-type" evidence="5">
    <location>
        <begin position="3"/>
        <end position="58"/>
    </location>
</feature>
<dbReference type="Pfam" id="PF00455">
    <property type="entry name" value="DeoRC"/>
    <property type="match status" value="1"/>
</dbReference>
<dbReference type="Pfam" id="PF08220">
    <property type="entry name" value="HTH_DeoR"/>
    <property type="match status" value="1"/>
</dbReference>
<dbReference type="EMBL" id="SMCS01000003">
    <property type="protein sequence ID" value="TCV94771.1"/>
    <property type="molecule type" value="Genomic_DNA"/>
</dbReference>